<dbReference type="EMBL" id="LLXI01002972">
    <property type="protein sequence ID" value="PKY58355.1"/>
    <property type="molecule type" value="Genomic_DNA"/>
</dbReference>
<evidence type="ECO:0000313" key="2">
    <source>
        <dbReference type="Proteomes" id="UP000234323"/>
    </source>
</evidence>
<proteinExistence type="predicted"/>
<dbReference type="VEuPathDB" id="FungiDB:RhiirA1_463374"/>
<dbReference type="VEuPathDB" id="FungiDB:RhiirFUN_012235"/>
<keyword evidence="2" id="KW-1185">Reference proteome</keyword>
<organism evidence="1 2">
    <name type="scientific">Rhizophagus irregularis</name>
    <dbReference type="NCBI Taxonomy" id="588596"/>
    <lineage>
        <taxon>Eukaryota</taxon>
        <taxon>Fungi</taxon>
        <taxon>Fungi incertae sedis</taxon>
        <taxon>Mucoromycota</taxon>
        <taxon>Glomeromycotina</taxon>
        <taxon>Glomeromycetes</taxon>
        <taxon>Glomerales</taxon>
        <taxon>Glomeraceae</taxon>
        <taxon>Rhizophagus</taxon>
    </lineage>
</organism>
<dbReference type="Proteomes" id="UP000234323">
    <property type="component" value="Unassembled WGS sequence"/>
</dbReference>
<evidence type="ECO:0000313" key="1">
    <source>
        <dbReference type="EMBL" id="PKY58355.1"/>
    </source>
</evidence>
<accession>A0A2I1HHJ7</accession>
<comment type="caution">
    <text evidence="1">The sequence shown here is derived from an EMBL/GenBank/DDBJ whole genome shotgun (WGS) entry which is preliminary data.</text>
</comment>
<dbReference type="AlphaFoldDB" id="A0A2I1HHJ7"/>
<reference evidence="1 2" key="1">
    <citation type="submission" date="2015-10" db="EMBL/GenBank/DDBJ databases">
        <title>Genome analyses suggest a sexual origin of heterokaryosis in a supposedly ancient asexual fungus.</title>
        <authorList>
            <person name="Ropars J."/>
            <person name="Sedzielewska K."/>
            <person name="Noel J."/>
            <person name="Charron P."/>
            <person name="Farinelli L."/>
            <person name="Marton T."/>
            <person name="Kruger M."/>
            <person name="Pelin A."/>
            <person name="Brachmann A."/>
            <person name="Corradi N."/>
        </authorList>
    </citation>
    <scope>NUCLEOTIDE SEQUENCE [LARGE SCALE GENOMIC DNA]</scope>
    <source>
        <strain evidence="1 2">A4</strain>
    </source>
</reference>
<protein>
    <submittedName>
        <fullName evidence="1">Uncharacterized protein</fullName>
    </submittedName>
</protein>
<sequence>MQALKTYFASLRGNHTISRLDMPRIWHSLKAHFRQIKRNGLRMYYYIYGIVTTGTEWHFIIYTPDGIYSTSVNAIPFNKRKAEFYQCFQKIHPTPGLDVIITPDPPVAKTPEHFTVSGTLKHDITADKTVLNIEFLDTSKFLSAIPLYNKNFTESVKAGTKFSIDVDNVPTPNELPLFYSIIVGIGENLDKDGKLQDFFGCSDANFST</sequence>
<dbReference type="VEuPathDB" id="FungiDB:FUN_006879"/>
<name>A0A2I1HHJ7_9GLOM</name>
<gene>
    <name evidence="1" type="ORF">RhiirA4_429653</name>
</gene>